<name>A0A2Z6NN69_TRISU</name>
<evidence type="ECO:0000313" key="5">
    <source>
        <dbReference type="EMBL" id="GAU45036.1"/>
    </source>
</evidence>
<dbReference type="Pfam" id="PF14432">
    <property type="entry name" value="DYW_deaminase"/>
    <property type="match status" value="1"/>
</dbReference>
<dbReference type="Gene3D" id="1.25.40.10">
    <property type="entry name" value="Tetratricopeptide repeat domain"/>
    <property type="match status" value="3"/>
</dbReference>
<organism evidence="5 6">
    <name type="scientific">Trifolium subterraneum</name>
    <name type="common">Subterranean clover</name>
    <dbReference type="NCBI Taxonomy" id="3900"/>
    <lineage>
        <taxon>Eukaryota</taxon>
        <taxon>Viridiplantae</taxon>
        <taxon>Streptophyta</taxon>
        <taxon>Embryophyta</taxon>
        <taxon>Tracheophyta</taxon>
        <taxon>Spermatophyta</taxon>
        <taxon>Magnoliopsida</taxon>
        <taxon>eudicotyledons</taxon>
        <taxon>Gunneridae</taxon>
        <taxon>Pentapetalae</taxon>
        <taxon>rosids</taxon>
        <taxon>fabids</taxon>
        <taxon>Fabales</taxon>
        <taxon>Fabaceae</taxon>
        <taxon>Papilionoideae</taxon>
        <taxon>50 kb inversion clade</taxon>
        <taxon>NPAAA clade</taxon>
        <taxon>Hologalegina</taxon>
        <taxon>IRL clade</taxon>
        <taxon>Trifolieae</taxon>
        <taxon>Trifolium</taxon>
    </lineage>
</organism>
<feature type="repeat" description="PPR" evidence="3">
    <location>
        <begin position="262"/>
        <end position="296"/>
    </location>
</feature>
<reference evidence="6" key="1">
    <citation type="journal article" date="2017" name="Front. Plant Sci.">
        <title>Climate Clever Clovers: New Paradigm to Reduce the Environmental Footprint of Ruminants by Breeding Low Methanogenic Forages Utilizing Haplotype Variation.</title>
        <authorList>
            <person name="Kaur P."/>
            <person name="Appels R."/>
            <person name="Bayer P.E."/>
            <person name="Keeble-Gagnere G."/>
            <person name="Wang J."/>
            <person name="Hirakawa H."/>
            <person name="Shirasawa K."/>
            <person name="Vercoe P."/>
            <person name="Stefanova K."/>
            <person name="Durmic Z."/>
            <person name="Nichols P."/>
            <person name="Revell C."/>
            <person name="Isobe S.N."/>
            <person name="Edwards D."/>
            <person name="Erskine W."/>
        </authorList>
    </citation>
    <scope>NUCLEOTIDE SEQUENCE [LARGE SCALE GENOMIC DNA]</scope>
    <source>
        <strain evidence="6">cv. Daliak</strain>
    </source>
</reference>
<evidence type="ECO:0000313" key="6">
    <source>
        <dbReference type="Proteomes" id="UP000242715"/>
    </source>
</evidence>
<keyword evidence="6" id="KW-1185">Reference proteome</keyword>
<dbReference type="Proteomes" id="UP000242715">
    <property type="component" value="Unassembled WGS sequence"/>
</dbReference>
<dbReference type="InterPro" id="IPR032867">
    <property type="entry name" value="DYW_dom"/>
</dbReference>
<sequence>MKLNPSLRTLTNTSTNPILRLKHYYSVAINTKKIPLFETECDPHIAHYLFDKTPQRLTTLKEHNQLLFRYSRDNQTKEAFTFFVSLFRSSLQPDESTLSCVIKLCASSFDGKLGRQVHCQCVKFGLVHHVSVGTSLVDMYMKTESLNDGRRVFDEMGERNVVSWTSLLAGYSWNGLYDCVWELFCQMQFEGVLPNQYTVSTVIAALVNEGVVDLGLQVHTMALKSGFTSHEIVITALMVALSKCKEMDDSFSLFSLMEEGKNVVSWTAMITGYLQNGGTDQAVNLFSQMRREGVNPNHFTYSAILTVQHAVFVSEMHAEVIKTNYEKSSSVGTALLDAYVKLGNTSDAVKVFEIIEAKDLMAWSAMLAGYALTGETEEAAKIFHQLIKEGIKPNEFTFSSIINACASPTAASEQGKQLKDAGYQPDTNYVFHDIEDEQKETILSHHSERLAIAFGLIATSPEIPIQIVKNLRVCGDCHNYIKLVSLIEQRYIVVRDSNRFHHFKDGLCSCGDYW</sequence>
<evidence type="ECO:0000256" key="1">
    <source>
        <dbReference type="ARBA" id="ARBA00006643"/>
    </source>
</evidence>
<dbReference type="Pfam" id="PF01535">
    <property type="entry name" value="PPR"/>
    <property type="match status" value="2"/>
</dbReference>
<comment type="similarity">
    <text evidence="1">Belongs to the PPR family. PCMP-H subfamily.</text>
</comment>
<dbReference type="PROSITE" id="PS51375">
    <property type="entry name" value="PPR"/>
    <property type="match status" value="3"/>
</dbReference>
<dbReference type="GO" id="GO:0003723">
    <property type="term" value="F:RNA binding"/>
    <property type="evidence" value="ECO:0007669"/>
    <property type="project" value="InterPro"/>
</dbReference>
<dbReference type="InterPro" id="IPR046960">
    <property type="entry name" value="PPR_At4g14850-like_plant"/>
</dbReference>
<dbReference type="EMBL" id="DF974095">
    <property type="protein sequence ID" value="GAU45036.1"/>
    <property type="molecule type" value="Genomic_DNA"/>
</dbReference>
<dbReference type="FunFam" id="1.25.40.10:FF:000201">
    <property type="entry name" value="Pentatricopeptide repeat-containing protein mitochondrial"/>
    <property type="match status" value="1"/>
</dbReference>
<dbReference type="PANTHER" id="PTHR47926:SF347">
    <property type="entry name" value="PENTATRICOPEPTIDE REPEAT-CONTAINING PROTEIN"/>
    <property type="match status" value="1"/>
</dbReference>
<proteinExistence type="inferred from homology"/>
<protein>
    <recommendedName>
        <fullName evidence="4">DYW domain-containing protein</fullName>
    </recommendedName>
</protein>
<evidence type="ECO:0000259" key="4">
    <source>
        <dbReference type="Pfam" id="PF14432"/>
    </source>
</evidence>
<feature type="repeat" description="PPR" evidence="3">
    <location>
        <begin position="359"/>
        <end position="393"/>
    </location>
</feature>
<dbReference type="OrthoDB" id="185373at2759"/>
<dbReference type="InterPro" id="IPR002885">
    <property type="entry name" value="PPR_rpt"/>
</dbReference>
<dbReference type="Pfam" id="PF13041">
    <property type="entry name" value="PPR_2"/>
    <property type="match status" value="3"/>
</dbReference>
<dbReference type="PANTHER" id="PTHR47926">
    <property type="entry name" value="PENTATRICOPEPTIDE REPEAT-CONTAINING PROTEIN"/>
    <property type="match status" value="1"/>
</dbReference>
<dbReference type="AlphaFoldDB" id="A0A2Z6NN69"/>
<gene>
    <name evidence="5" type="ORF">TSUD_107310</name>
</gene>
<dbReference type="GO" id="GO:0008270">
    <property type="term" value="F:zinc ion binding"/>
    <property type="evidence" value="ECO:0007669"/>
    <property type="project" value="InterPro"/>
</dbReference>
<dbReference type="NCBIfam" id="TIGR00756">
    <property type="entry name" value="PPR"/>
    <property type="match status" value="3"/>
</dbReference>
<dbReference type="InterPro" id="IPR011990">
    <property type="entry name" value="TPR-like_helical_dom_sf"/>
</dbReference>
<feature type="domain" description="DYW" evidence="4">
    <location>
        <begin position="422"/>
        <end position="514"/>
    </location>
</feature>
<keyword evidence="2" id="KW-0677">Repeat</keyword>
<accession>A0A2Z6NN69</accession>
<evidence type="ECO:0000256" key="2">
    <source>
        <dbReference type="ARBA" id="ARBA00022737"/>
    </source>
</evidence>
<evidence type="ECO:0000256" key="3">
    <source>
        <dbReference type="PROSITE-ProRule" id="PRU00708"/>
    </source>
</evidence>
<dbReference type="FunFam" id="1.25.40.10:FF:000382">
    <property type="entry name" value="Pentatricopeptide repeat-containing protein"/>
    <property type="match status" value="1"/>
</dbReference>
<dbReference type="GO" id="GO:0009451">
    <property type="term" value="P:RNA modification"/>
    <property type="evidence" value="ECO:0007669"/>
    <property type="project" value="InterPro"/>
</dbReference>
<feature type="repeat" description="PPR" evidence="3">
    <location>
        <begin position="160"/>
        <end position="194"/>
    </location>
</feature>